<accession>A0A0V0QY95</accession>
<dbReference type="InterPro" id="IPR029704">
    <property type="entry name" value="STEEP-like"/>
</dbReference>
<dbReference type="PANTHER" id="PTHR46355:SF1">
    <property type="entry name" value="STING ER EXIT PROTEIN"/>
    <property type="match status" value="1"/>
</dbReference>
<dbReference type="InterPro" id="IPR057965">
    <property type="entry name" value="STEEP1_dom"/>
</dbReference>
<dbReference type="OMA" id="FNEPTRM"/>
<dbReference type="Gene3D" id="3.30.2380.10">
    <property type="entry name" value="CGI121/TPRKB"/>
    <property type="match status" value="1"/>
</dbReference>
<evidence type="ECO:0000313" key="6">
    <source>
        <dbReference type="Proteomes" id="UP000054937"/>
    </source>
</evidence>
<evidence type="ECO:0000256" key="2">
    <source>
        <dbReference type="ARBA" id="ARBA00024205"/>
    </source>
</evidence>
<comment type="similarity">
    <text evidence="1 3">Belongs to the CGI121/TPRKB family.</text>
</comment>
<evidence type="ECO:0000256" key="3">
    <source>
        <dbReference type="RuleBase" id="RU004398"/>
    </source>
</evidence>
<comment type="caution">
    <text evidence="5">The sequence shown here is derived from an EMBL/GenBank/DDBJ whole genome shotgun (WGS) entry which is preliminary data.</text>
</comment>
<dbReference type="EMBL" id="LDAU01000091">
    <property type="protein sequence ID" value="KRX06853.1"/>
    <property type="molecule type" value="Genomic_DNA"/>
</dbReference>
<dbReference type="OrthoDB" id="282986at2759"/>
<reference evidence="5 6" key="1">
    <citation type="journal article" date="2015" name="Sci. Rep.">
        <title>Genome of the facultative scuticociliatosis pathogen Pseudocohnilembus persalinus provides insight into its virulence through horizontal gene transfer.</title>
        <authorList>
            <person name="Xiong J."/>
            <person name="Wang G."/>
            <person name="Cheng J."/>
            <person name="Tian M."/>
            <person name="Pan X."/>
            <person name="Warren A."/>
            <person name="Jiang C."/>
            <person name="Yuan D."/>
            <person name="Miao W."/>
        </authorList>
    </citation>
    <scope>NUCLEOTIDE SEQUENCE [LARGE SCALE GENOMIC DNA]</scope>
    <source>
        <strain evidence="5">36N120E</strain>
    </source>
</reference>
<feature type="domain" description="STEEP1" evidence="4">
    <location>
        <begin position="64"/>
        <end position="139"/>
    </location>
</feature>
<protein>
    <recommendedName>
        <fullName evidence="4">STEEP1 domain-containing protein</fullName>
    </recommendedName>
</protein>
<comment type="similarity">
    <text evidence="2">Belongs to the STEEP1 family.</text>
</comment>
<dbReference type="InterPro" id="IPR036504">
    <property type="entry name" value="CGI121/TPRKB_sf"/>
</dbReference>
<proteinExistence type="inferred from homology"/>
<dbReference type="PANTHER" id="PTHR46355">
    <property type="entry name" value="UPF0428 PROTEIN CXORF56"/>
    <property type="match status" value="1"/>
</dbReference>
<keyword evidence="6" id="KW-1185">Reference proteome</keyword>
<gene>
    <name evidence="5" type="ORF">PPERSA_11498</name>
</gene>
<dbReference type="GO" id="GO:0005737">
    <property type="term" value="C:cytoplasm"/>
    <property type="evidence" value="ECO:0007669"/>
    <property type="project" value="GOC"/>
</dbReference>
<evidence type="ECO:0000256" key="1">
    <source>
        <dbReference type="ARBA" id="ARBA00005546"/>
    </source>
</evidence>
<name>A0A0V0QY95_PSEPJ</name>
<dbReference type="Pfam" id="PF08617">
    <property type="entry name" value="CGI-121"/>
    <property type="match status" value="1"/>
</dbReference>
<dbReference type="GO" id="GO:0006888">
    <property type="term" value="P:endoplasmic reticulum to Golgi vesicle-mediated transport"/>
    <property type="evidence" value="ECO:0007669"/>
    <property type="project" value="TreeGrafter"/>
</dbReference>
<organism evidence="5 6">
    <name type="scientific">Pseudocohnilembus persalinus</name>
    <name type="common">Ciliate</name>
    <dbReference type="NCBI Taxonomy" id="266149"/>
    <lineage>
        <taxon>Eukaryota</taxon>
        <taxon>Sar</taxon>
        <taxon>Alveolata</taxon>
        <taxon>Ciliophora</taxon>
        <taxon>Intramacronucleata</taxon>
        <taxon>Oligohymenophorea</taxon>
        <taxon>Scuticociliatia</taxon>
        <taxon>Philasterida</taxon>
        <taxon>Pseudocohnilembidae</taxon>
        <taxon>Pseudocohnilembus</taxon>
    </lineage>
</organism>
<dbReference type="InterPro" id="IPR013926">
    <property type="entry name" value="CGI121/TPRKB"/>
</dbReference>
<dbReference type="Proteomes" id="UP000054937">
    <property type="component" value="Unassembled WGS sequence"/>
</dbReference>
<sequence length="203" mass="23892">MIQEDQEEQYLERIKKLQEQDPTEKVTLADLKHKRNDKDAENFNESERFKLKNFTSADSQIQRDILYSYYCSLCGIHIFTTNFKLKNMPKRQTDKAVAVFLKKQNMVQGGLVYIQRDIGIEQQYRWKCQCGVIVGYQSFGYEHDFKQDLKALISEELQDLANLGEFSNLDKIKKLYSISQEEQNTDTDLRGSVYNQIAMKKVF</sequence>
<evidence type="ECO:0000259" key="4">
    <source>
        <dbReference type="Pfam" id="PF25809"/>
    </source>
</evidence>
<dbReference type="GO" id="GO:0090158">
    <property type="term" value="P:endoplasmic reticulum membrane organization"/>
    <property type="evidence" value="ECO:0007669"/>
    <property type="project" value="TreeGrafter"/>
</dbReference>
<evidence type="ECO:0000313" key="5">
    <source>
        <dbReference type="EMBL" id="KRX06853.1"/>
    </source>
</evidence>
<dbReference type="Pfam" id="PF25809">
    <property type="entry name" value="STEEP1"/>
    <property type="match status" value="1"/>
</dbReference>
<dbReference type="AlphaFoldDB" id="A0A0V0QY95"/>
<dbReference type="InParanoid" id="A0A0V0QY95"/>
<keyword evidence="3" id="KW-0539">Nucleus</keyword>